<dbReference type="EMBL" id="LKMD01000100">
    <property type="protein sequence ID" value="PIB00807.1"/>
    <property type="molecule type" value="Genomic_DNA"/>
</dbReference>
<dbReference type="Proteomes" id="UP000230605">
    <property type="component" value="Chromosome 1"/>
</dbReference>
<feature type="region of interest" description="Disordered" evidence="1">
    <location>
        <begin position="94"/>
        <end position="199"/>
    </location>
</feature>
<feature type="compositionally biased region" description="Polar residues" evidence="1">
    <location>
        <begin position="101"/>
        <end position="125"/>
    </location>
</feature>
<organism evidence="2 4">
    <name type="scientific">Cercospora beticola</name>
    <name type="common">Sugarbeet leaf spot fungus</name>
    <dbReference type="NCBI Taxonomy" id="122368"/>
    <lineage>
        <taxon>Eukaryota</taxon>
        <taxon>Fungi</taxon>
        <taxon>Dikarya</taxon>
        <taxon>Ascomycota</taxon>
        <taxon>Pezizomycotina</taxon>
        <taxon>Dothideomycetes</taxon>
        <taxon>Dothideomycetidae</taxon>
        <taxon>Mycosphaerellales</taxon>
        <taxon>Mycosphaerellaceae</taxon>
        <taxon>Cercospora</taxon>
    </lineage>
</organism>
<evidence type="ECO:0000313" key="4">
    <source>
        <dbReference type="Proteomes" id="UP000230605"/>
    </source>
</evidence>
<dbReference type="EMBL" id="CP134184">
    <property type="protein sequence ID" value="WPA97382.1"/>
    <property type="molecule type" value="Genomic_DNA"/>
</dbReference>
<dbReference type="OrthoDB" id="5386823at2759"/>
<reference evidence="3 5" key="2">
    <citation type="submission" date="2023-09" db="EMBL/GenBank/DDBJ databases">
        <title>Complete-Gapless Cercospora beticola genome.</title>
        <authorList>
            <person name="Wyatt N.A."/>
            <person name="Spanner R.E."/>
            <person name="Bolton M.D."/>
        </authorList>
    </citation>
    <scope>NUCLEOTIDE SEQUENCE [LARGE SCALE GENOMIC DNA]</scope>
    <source>
        <strain evidence="3">Cb09-40</strain>
    </source>
</reference>
<feature type="compositionally biased region" description="Basic and acidic residues" evidence="1">
    <location>
        <begin position="169"/>
        <end position="182"/>
    </location>
</feature>
<evidence type="ECO:0000313" key="3">
    <source>
        <dbReference type="EMBL" id="WPA97382.1"/>
    </source>
</evidence>
<reference evidence="2 4" key="1">
    <citation type="submission" date="2015-10" db="EMBL/GenBank/DDBJ databases">
        <title>The cercosporin biosynthetic gene cluster was horizontally transferred to several fungal lineages and shown to be expanded in Cercospora beticola based on microsynteny with recipient genomes.</title>
        <authorList>
            <person name="De Jonge R."/>
            <person name="Ebert M.K."/>
            <person name="Suttle J.C."/>
            <person name="Jurick Ii W.M."/>
            <person name="Secor G.A."/>
            <person name="Thomma B.P."/>
            <person name="Van De Peer Y."/>
            <person name="Bolton M.D."/>
        </authorList>
    </citation>
    <scope>NUCLEOTIDE SEQUENCE [LARGE SCALE GENOMIC DNA]</scope>
    <source>
        <strain evidence="2 4">09-40</strain>
    </source>
</reference>
<proteinExistence type="predicted"/>
<evidence type="ECO:0000256" key="1">
    <source>
        <dbReference type="SAM" id="MobiDB-lite"/>
    </source>
</evidence>
<accession>A0A2G5I7M6</accession>
<feature type="compositionally biased region" description="Basic and acidic residues" evidence="1">
    <location>
        <begin position="190"/>
        <end position="199"/>
    </location>
</feature>
<sequence>MLSVLSVAFCGSNEVILARRAFQCLCCCSSTVEHLNCSFLQNKYKYCVQFANSSTRYQTNRNYHYDEKLIESNMSSNLMDTEKGGEQTQYEGEYTDAVPKSKSTGQFGSTSENTTEDFASTSEGAQQKAARGEKTVENMRYGQTISEGGMSGFTTGQDGTAEQGGYGGVDDKAEEGSAKAERNAQGYGGKQDHNREIGA</sequence>
<gene>
    <name evidence="2" type="ORF">CB0940_01920</name>
    <name evidence="3" type="ORF">RHO25_001992</name>
</gene>
<dbReference type="AlphaFoldDB" id="A0A2G5I7M6"/>
<keyword evidence="5" id="KW-1185">Reference proteome</keyword>
<protein>
    <submittedName>
        <fullName evidence="2">Uncharacterized protein</fullName>
    </submittedName>
</protein>
<dbReference type="Proteomes" id="UP001302367">
    <property type="component" value="Chromosome 1"/>
</dbReference>
<evidence type="ECO:0000313" key="5">
    <source>
        <dbReference type="Proteomes" id="UP001302367"/>
    </source>
</evidence>
<name>A0A2G5I7M6_CERBT</name>
<feature type="compositionally biased region" description="Polar residues" evidence="1">
    <location>
        <begin position="141"/>
        <end position="160"/>
    </location>
</feature>
<evidence type="ECO:0000313" key="2">
    <source>
        <dbReference type="EMBL" id="PIB00807.1"/>
    </source>
</evidence>